<evidence type="ECO:0000313" key="2">
    <source>
        <dbReference type="Proteomes" id="UP001224812"/>
    </source>
</evidence>
<dbReference type="EMBL" id="JASAVS010000010">
    <property type="protein sequence ID" value="MDP8085389.1"/>
    <property type="molecule type" value="Genomic_DNA"/>
</dbReference>
<reference evidence="1 2" key="1">
    <citation type="journal article" date="2023" name="Front. Microbiol.">
        <title>Phylogeography and host specificity of Pasteurellaceae pathogenic to sea-farmed fish in the north-east Atlantic.</title>
        <authorList>
            <person name="Gulla S."/>
            <person name="Colquhoun D.J."/>
            <person name="Olsen A.B."/>
            <person name="Spilsberg B."/>
            <person name="Lagesen K."/>
            <person name="Aakesson C.P."/>
            <person name="Strom S."/>
            <person name="Manji F."/>
            <person name="Birkbeck T.H."/>
            <person name="Nilsen H.K."/>
        </authorList>
    </citation>
    <scope>NUCLEOTIDE SEQUENCE [LARGE SCALE GENOMIC DNA]</scope>
    <source>
        <strain evidence="1 2">VIO11850</strain>
    </source>
</reference>
<dbReference type="InterPro" id="IPR016893">
    <property type="entry name" value="UCP028589"/>
</dbReference>
<sequence>MSRQETYSYGQGAVYLAPRLPNGEAGAFRWVGDVSELSISLNVEDFTHKESYSGQRQEVRKIITGKSGEVSIKFHELSSENLSLMLLGEMSKTNAGEVTGEALPKEIKVGDRIALAHQNVSKVKIATLTENTDFVVNSVFGTIEFLTEHSNFTKTVSYAHNEVENVAILNSNPQDLFLRFEGINLAEQNEWNLVELYKINFNPTDALSLINNENSLDGLNSKAKVLADTTKVGDSNLGRFGRVVKIKQ</sequence>
<evidence type="ECO:0000313" key="1">
    <source>
        <dbReference type="EMBL" id="MDP8085389.1"/>
    </source>
</evidence>
<proteinExistence type="predicted"/>
<gene>
    <name evidence="1" type="ORF">QJT92_05550</name>
</gene>
<dbReference type="Proteomes" id="UP001224812">
    <property type="component" value="Unassembled WGS sequence"/>
</dbReference>
<organism evidence="1 2">
    <name type="scientific">Phocoenobacter skyensis</name>
    <dbReference type="NCBI Taxonomy" id="97481"/>
    <lineage>
        <taxon>Bacteria</taxon>
        <taxon>Pseudomonadati</taxon>
        <taxon>Pseudomonadota</taxon>
        <taxon>Gammaproteobacteria</taxon>
        <taxon>Pasteurellales</taxon>
        <taxon>Pasteurellaceae</taxon>
        <taxon>Phocoenobacter</taxon>
    </lineage>
</organism>
<dbReference type="PIRSF" id="PIRSF028589">
    <property type="entry name" value="UCP028589"/>
    <property type="match status" value="1"/>
</dbReference>
<name>A0ABT9JKQ6_9PAST</name>
<protein>
    <recommendedName>
        <fullName evidence="3">FecR protein domain-containing protein</fullName>
    </recommendedName>
</protein>
<evidence type="ECO:0008006" key="3">
    <source>
        <dbReference type="Google" id="ProtNLM"/>
    </source>
</evidence>
<accession>A0ABT9JKQ6</accession>
<dbReference type="RefSeq" id="WP_306383876.1">
    <property type="nucleotide sequence ID" value="NZ_JASAVR010000011.1"/>
</dbReference>
<comment type="caution">
    <text evidence="1">The sequence shown here is derived from an EMBL/GenBank/DDBJ whole genome shotgun (WGS) entry which is preliminary data.</text>
</comment>
<keyword evidence="2" id="KW-1185">Reference proteome</keyword>